<dbReference type="Proteomes" id="UP000624325">
    <property type="component" value="Unassembled WGS sequence"/>
</dbReference>
<dbReference type="PANTHER" id="PTHR48111:SF1">
    <property type="entry name" value="TWO-COMPONENT RESPONSE REGULATOR ORR33"/>
    <property type="match status" value="1"/>
</dbReference>
<dbReference type="InterPro" id="IPR039420">
    <property type="entry name" value="WalR-like"/>
</dbReference>
<dbReference type="Gene3D" id="1.10.10.10">
    <property type="entry name" value="Winged helix-like DNA-binding domain superfamily/Winged helix DNA-binding domain"/>
    <property type="match status" value="1"/>
</dbReference>
<keyword evidence="1" id="KW-0597">Phosphoprotein</keyword>
<evidence type="ECO:0000313" key="9">
    <source>
        <dbReference type="Proteomes" id="UP000624325"/>
    </source>
</evidence>
<comment type="caution">
    <text evidence="8">The sequence shown here is derived from an EMBL/GenBank/DDBJ whole genome shotgun (WGS) entry which is preliminary data.</text>
</comment>
<dbReference type="PANTHER" id="PTHR48111">
    <property type="entry name" value="REGULATOR OF RPOS"/>
    <property type="match status" value="1"/>
</dbReference>
<protein>
    <recommendedName>
        <fullName evidence="7">OmpR/PhoB-type domain-containing protein</fullName>
    </recommendedName>
</protein>
<dbReference type="SUPFAM" id="SSF46894">
    <property type="entry name" value="C-terminal effector domain of the bipartite response regulators"/>
    <property type="match status" value="1"/>
</dbReference>
<keyword evidence="5" id="KW-0804">Transcription</keyword>
<keyword evidence="4 6" id="KW-0238">DNA-binding</keyword>
<evidence type="ECO:0000256" key="6">
    <source>
        <dbReference type="PROSITE-ProRule" id="PRU01091"/>
    </source>
</evidence>
<dbReference type="PROSITE" id="PS51755">
    <property type="entry name" value="OMPR_PHOB"/>
    <property type="match status" value="1"/>
</dbReference>
<keyword evidence="9" id="KW-1185">Reference proteome</keyword>
<dbReference type="EMBL" id="BONC01000024">
    <property type="protein sequence ID" value="GIF57579.1"/>
    <property type="molecule type" value="Genomic_DNA"/>
</dbReference>
<gene>
    <name evidence="8" type="ORF">Air01nite_36740</name>
</gene>
<sequence length="116" mass="13153">MTAHTTLLAFPSPSVTDEVWIDVAARQVLHAGREVPLTRLEFDLLLFLAQHPRRVFSREHLLRSVWGYEIAGPRTVDVHIRRLRSKLETPVVRTVYGIGYRLSDEAAITLVAEAPL</sequence>
<evidence type="ECO:0000256" key="3">
    <source>
        <dbReference type="ARBA" id="ARBA00023015"/>
    </source>
</evidence>
<dbReference type="InterPro" id="IPR001867">
    <property type="entry name" value="OmpR/PhoB-type_DNA-bd"/>
</dbReference>
<evidence type="ECO:0000256" key="1">
    <source>
        <dbReference type="ARBA" id="ARBA00022553"/>
    </source>
</evidence>
<dbReference type="InterPro" id="IPR016032">
    <property type="entry name" value="Sig_transdc_resp-reg_C-effctor"/>
</dbReference>
<accession>A0ABQ4C485</accession>
<feature type="DNA-binding region" description="OmpR/PhoB-type" evidence="6">
    <location>
        <begin position="10"/>
        <end position="104"/>
    </location>
</feature>
<organism evidence="8 9">
    <name type="scientific">Asanoa iriomotensis</name>
    <dbReference type="NCBI Taxonomy" id="234613"/>
    <lineage>
        <taxon>Bacteria</taxon>
        <taxon>Bacillati</taxon>
        <taxon>Actinomycetota</taxon>
        <taxon>Actinomycetes</taxon>
        <taxon>Micromonosporales</taxon>
        <taxon>Micromonosporaceae</taxon>
        <taxon>Asanoa</taxon>
    </lineage>
</organism>
<dbReference type="Pfam" id="PF00486">
    <property type="entry name" value="Trans_reg_C"/>
    <property type="match status" value="1"/>
</dbReference>
<evidence type="ECO:0000256" key="4">
    <source>
        <dbReference type="ARBA" id="ARBA00023125"/>
    </source>
</evidence>
<keyword evidence="3" id="KW-0805">Transcription regulation</keyword>
<reference evidence="8 9" key="1">
    <citation type="submission" date="2021-01" db="EMBL/GenBank/DDBJ databases">
        <title>Whole genome shotgun sequence of Asanoa iriomotensis NBRC 100142.</title>
        <authorList>
            <person name="Komaki H."/>
            <person name="Tamura T."/>
        </authorList>
    </citation>
    <scope>NUCLEOTIDE SEQUENCE [LARGE SCALE GENOMIC DNA]</scope>
    <source>
        <strain evidence="8 9">NBRC 100142</strain>
    </source>
</reference>
<proteinExistence type="predicted"/>
<evidence type="ECO:0000259" key="7">
    <source>
        <dbReference type="PROSITE" id="PS51755"/>
    </source>
</evidence>
<keyword evidence="2" id="KW-0902">Two-component regulatory system</keyword>
<feature type="domain" description="OmpR/PhoB-type" evidence="7">
    <location>
        <begin position="10"/>
        <end position="104"/>
    </location>
</feature>
<dbReference type="InterPro" id="IPR036388">
    <property type="entry name" value="WH-like_DNA-bd_sf"/>
</dbReference>
<evidence type="ECO:0000313" key="8">
    <source>
        <dbReference type="EMBL" id="GIF57579.1"/>
    </source>
</evidence>
<dbReference type="SMART" id="SM00862">
    <property type="entry name" value="Trans_reg_C"/>
    <property type="match status" value="1"/>
</dbReference>
<dbReference type="CDD" id="cd00383">
    <property type="entry name" value="trans_reg_C"/>
    <property type="match status" value="1"/>
</dbReference>
<dbReference type="RefSeq" id="WP_203703832.1">
    <property type="nucleotide sequence ID" value="NZ_BAAALU010000023.1"/>
</dbReference>
<evidence type="ECO:0000256" key="5">
    <source>
        <dbReference type="ARBA" id="ARBA00023163"/>
    </source>
</evidence>
<evidence type="ECO:0000256" key="2">
    <source>
        <dbReference type="ARBA" id="ARBA00023012"/>
    </source>
</evidence>
<name>A0ABQ4C485_9ACTN</name>